<evidence type="ECO:0000313" key="5">
    <source>
        <dbReference type="Proteomes" id="UP000010845"/>
    </source>
</evidence>
<evidence type="ECO:0000259" key="2">
    <source>
        <dbReference type="Pfam" id="PF00534"/>
    </source>
</evidence>
<feature type="domain" description="Glycosyl transferase family 1" evidence="2">
    <location>
        <begin position="223"/>
        <end position="389"/>
    </location>
</feature>
<name>L0II70_THETR</name>
<accession>L0II70</accession>
<gene>
    <name evidence="4" type="ORF">Thethe_00865</name>
</gene>
<dbReference type="PANTHER" id="PTHR46401">
    <property type="entry name" value="GLYCOSYLTRANSFERASE WBBK-RELATED"/>
    <property type="match status" value="1"/>
</dbReference>
<dbReference type="GO" id="GO:0016757">
    <property type="term" value="F:glycosyltransferase activity"/>
    <property type="evidence" value="ECO:0007669"/>
    <property type="project" value="InterPro"/>
</dbReference>
<dbReference type="Pfam" id="PF13439">
    <property type="entry name" value="Glyco_transf_4"/>
    <property type="match status" value="1"/>
</dbReference>
<dbReference type="InterPro" id="IPR028098">
    <property type="entry name" value="Glyco_trans_4-like_N"/>
</dbReference>
<dbReference type="HOGENOM" id="CLU_009583_11_0_9"/>
<protein>
    <submittedName>
        <fullName evidence="4">Glycosyltransferase</fullName>
    </submittedName>
</protein>
<feature type="domain" description="Glycosyltransferase subfamily 4-like N-terminal" evidence="3">
    <location>
        <begin position="21"/>
        <end position="204"/>
    </location>
</feature>
<dbReference type="PATRIC" id="fig|698948.3.peg.856"/>
<reference evidence="4 5" key="1">
    <citation type="submission" date="2012-03" db="EMBL/GenBank/DDBJ databases">
        <title>Complete sequence of chromosome of Thermoanaerobacterium thermosaccharolyticum M0795.</title>
        <authorList>
            <consortium name="US DOE Joint Genome Institute"/>
            <person name="Lucas S."/>
            <person name="Han J."/>
            <person name="Lapidus A."/>
            <person name="Cheng J.-F."/>
            <person name="Goodwin L."/>
            <person name="Pitluck S."/>
            <person name="Peters L."/>
            <person name="Teshima H."/>
            <person name="Detter J.C."/>
            <person name="Han C."/>
            <person name="Tapia R."/>
            <person name="Land M."/>
            <person name="Hauser L."/>
            <person name="Kyrpides N."/>
            <person name="Ivanova N."/>
            <person name="Pagani I."/>
            <person name="Feinberg L."/>
            <person name="Folden J."/>
            <person name="Hogsett D."/>
            <person name="Shaw J."/>
            <person name="Woyke T."/>
        </authorList>
    </citation>
    <scope>NUCLEOTIDE SEQUENCE [LARGE SCALE GENOMIC DNA]</scope>
    <source>
        <strain evidence="4 5">M0795</strain>
    </source>
</reference>
<dbReference type="GO" id="GO:0009103">
    <property type="term" value="P:lipopolysaccharide biosynthetic process"/>
    <property type="evidence" value="ECO:0007669"/>
    <property type="project" value="TreeGrafter"/>
</dbReference>
<dbReference type="RefSeq" id="WP_015311229.1">
    <property type="nucleotide sequence ID" value="NC_019970.1"/>
</dbReference>
<evidence type="ECO:0000256" key="1">
    <source>
        <dbReference type="ARBA" id="ARBA00022679"/>
    </source>
</evidence>
<dbReference type="InterPro" id="IPR001296">
    <property type="entry name" value="Glyco_trans_1"/>
</dbReference>
<dbReference type="PANTHER" id="PTHR46401:SF2">
    <property type="entry name" value="GLYCOSYLTRANSFERASE WBBK-RELATED"/>
    <property type="match status" value="1"/>
</dbReference>
<dbReference type="Pfam" id="PF00534">
    <property type="entry name" value="Glycos_transf_1"/>
    <property type="match status" value="1"/>
</dbReference>
<evidence type="ECO:0000313" key="4">
    <source>
        <dbReference type="EMBL" id="AGB18538.1"/>
    </source>
</evidence>
<sequence length="411" mass="47664">MKNILFIINYFYPDYASTGQLVTELCEKLQYDYNITVIAAFPNYANKIPEKYKGKRFVYETYQNIKIIRVAVPEFDKTKKGSRIKYIIEYFINAFFAIFKADKPDIIFSISQPPILGGLLGLLGKVFRKAKFVYNIQDFNPEQIEAVNYSNNRFVINIMRKIDNFSCNMADKVVVVGRDMKDTLIKRNKKFDIRKCSVINNWINEKDIYPLDKENTFVKSFIEENGLENKFITMYSGNIGLYYDLENIIKIVPYFNKYKDVCFVFVGEGAKKNEMIDWCNRNNVTNVKFIPYQPKEEIIYSLNAADVHLVTNAKGIKGVSVPSKIYGVMAVGKPILGILEKGSEARNLIEDSNCGICVDPGDYEEIKNKIEYFYLNKDNIKQLGLNGRRYLEENLTMSKSINKYKELFDNI</sequence>
<dbReference type="Proteomes" id="UP000010845">
    <property type="component" value="Chromosome"/>
</dbReference>
<dbReference type="EMBL" id="CP003066">
    <property type="protein sequence ID" value="AGB18538.1"/>
    <property type="molecule type" value="Genomic_DNA"/>
</dbReference>
<dbReference type="Gene3D" id="3.40.50.2000">
    <property type="entry name" value="Glycogen Phosphorylase B"/>
    <property type="match status" value="2"/>
</dbReference>
<proteinExistence type="predicted"/>
<dbReference type="AlphaFoldDB" id="L0II70"/>
<organism evidence="4 5">
    <name type="scientific">Thermoanaerobacterium thermosaccharolyticum M0795</name>
    <dbReference type="NCBI Taxonomy" id="698948"/>
    <lineage>
        <taxon>Bacteria</taxon>
        <taxon>Bacillati</taxon>
        <taxon>Bacillota</taxon>
        <taxon>Clostridia</taxon>
        <taxon>Thermoanaerobacterales</taxon>
        <taxon>Thermoanaerobacteraceae</taxon>
        <taxon>Thermoanaerobacterium</taxon>
    </lineage>
</organism>
<dbReference type="CDD" id="cd03794">
    <property type="entry name" value="GT4_WbuB-like"/>
    <property type="match status" value="1"/>
</dbReference>
<dbReference type="SUPFAM" id="SSF53756">
    <property type="entry name" value="UDP-Glycosyltransferase/glycogen phosphorylase"/>
    <property type="match status" value="1"/>
</dbReference>
<dbReference type="KEGG" id="tto:Thethe_00865"/>
<evidence type="ECO:0000259" key="3">
    <source>
        <dbReference type="Pfam" id="PF13439"/>
    </source>
</evidence>
<keyword evidence="1 4" id="KW-0808">Transferase</keyword>